<dbReference type="SUPFAM" id="SSF47413">
    <property type="entry name" value="lambda repressor-like DNA-binding domains"/>
    <property type="match status" value="1"/>
</dbReference>
<dbReference type="EMBL" id="JACJSI010000152">
    <property type="protein sequence ID" value="MBD2534322.1"/>
    <property type="molecule type" value="Genomic_DNA"/>
</dbReference>
<dbReference type="Gene3D" id="1.10.260.40">
    <property type="entry name" value="lambda repressor-like DNA-binding domains"/>
    <property type="match status" value="1"/>
</dbReference>
<dbReference type="PANTHER" id="PTHR37301:SF1">
    <property type="entry name" value="DNA-BINDING PROTEIN"/>
    <property type="match status" value="1"/>
</dbReference>
<sequence>MTMDKRVIRWKLNEIMAQKRVRNKDLAEGIGITETSVYRLRKTDTMPRMSPERLNDICQFLDCQPGDLLIYIPDTDAEMVEKNQQKLSKRIATTKHQLPKTDEEVTEDIAA</sequence>
<gene>
    <name evidence="3" type="ORF">H6G97_34305</name>
</gene>
<dbReference type="RefSeq" id="WP_190944829.1">
    <property type="nucleotide sequence ID" value="NZ_JACJSI010000152.1"/>
</dbReference>
<evidence type="ECO:0000256" key="1">
    <source>
        <dbReference type="SAM" id="MobiDB-lite"/>
    </source>
</evidence>
<accession>A0ABR8DXX5</accession>
<evidence type="ECO:0000313" key="4">
    <source>
        <dbReference type="Proteomes" id="UP000623440"/>
    </source>
</evidence>
<reference evidence="3 4" key="1">
    <citation type="journal article" date="2020" name="ISME J.">
        <title>Comparative genomics reveals insights into cyanobacterial evolution and habitat adaptation.</title>
        <authorList>
            <person name="Chen M.Y."/>
            <person name="Teng W.K."/>
            <person name="Zhao L."/>
            <person name="Hu C.X."/>
            <person name="Zhou Y.K."/>
            <person name="Han B.P."/>
            <person name="Song L.R."/>
            <person name="Shu W.S."/>
        </authorList>
    </citation>
    <scope>NUCLEOTIDE SEQUENCE [LARGE SCALE GENOMIC DNA]</scope>
    <source>
        <strain evidence="3 4">FACHB-838</strain>
    </source>
</reference>
<comment type="caution">
    <text evidence="3">The sequence shown here is derived from an EMBL/GenBank/DDBJ whole genome shotgun (WGS) entry which is preliminary data.</text>
</comment>
<evidence type="ECO:0000313" key="3">
    <source>
        <dbReference type="EMBL" id="MBD2534322.1"/>
    </source>
</evidence>
<dbReference type="InterPro" id="IPR010982">
    <property type="entry name" value="Lambda_DNA-bd_dom_sf"/>
</dbReference>
<dbReference type="Pfam" id="PF13443">
    <property type="entry name" value="HTH_26"/>
    <property type="match status" value="1"/>
</dbReference>
<evidence type="ECO:0000259" key="2">
    <source>
        <dbReference type="Pfam" id="PF13443"/>
    </source>
</evidence>
<protein>
    <submittedName>
        <fullName evidence="3">Helix-turn-helix transcriptional regulator</fullName>
    </submittedName>
</protein>
<feature type="region of interest" description="Disordered" evidence="1">
    <location>
        <begin position="91"/>
        <end position="111"/>
    </location>
</feature>
<dbReference type="CDD" id="cd00093">
    <property type="entry name" value="HTH_XRE"/>
    <property type="match status" value="1"/>
</dbReference>
<feature type="domain" description="HTH cro/C1-type" evidence="2">
    <location>
        <begin position="11"/>
        <end position="74"/>
    </location>
</feature>
<name>A0ABR8DXX5_9NOSO</name>
<organism evidence="3 4">
    <name type="scientific">Nostoc flagelliforme FACHB-838</name>
    <dbReference type="NCBI Taxonomy" id="2692904"/>
    <lineage>
        <taxon>Bacteria</taxon>
        <taxon>Bacillati</taxon>
        <taxon>Cyanobacteriota</taxon>
        <taxon>Cyanophyceae</taxon>
        <taxon>Nostocales</taxon>
        <taxon>Nostocaceae</taxon>
        <taxon>Nostoc</taxon>
    </lineage>
</organism>
<dbReference type="InterPro" id="IPR001387">
    <property type="entry name" value="Cro/C1-type_HTH"/>
</dbReference>
<proteinExistence type="predicted"/>
<dbReference type="PANTHER" id="PTHR37301">
    <property type="entry name" value="DNA-BINDING PROTEIN-RELATED"/>
    <property type="match status" value="1"/>
</dbReference>
<keyword evidence="4" id="KW-1185">Reference proteome</keyword>
<dbReference type="Proteomes" id="UP000623440">
    <property type="component" value="Unassembled WGS sequence"/>
</dbReference>